<comment type="similarity">
    <text evidence="2">Belongs to the paired homeobox family.</text>
</comment>
<keyword evidence="13" id="KW-1185">Reference proteome</keyword>
<dbReference type="InterPro" id="IPR043565">
    <property type="entry name" value="PAX_fam"/>
</dbReference>
<dbReference type="EMBL" id="CAACVG010014576">
    <property type="protein sequence ID" value="VEN63391.1"/>
    <property type="molecule type" value="Genomic_DNA"/>
</dbReference>
<dbReference type="GO" id="GO:0007365">
    <property type="term" value="P:periodic partitioning"/>
    <property type="evidence" value="ECO:0007669"/>
    <property type="project" value="UniProtKB-ARBA"/>
</dbReference>
<dbReference type="PROSITE" id="PS00034">
    <property type="entry name" value="PAIRED_1"/>
    <property type="match status" value="1"/>
</dbReference>
<dbReference type="Proteomes" id="UP000410492">
    <property type="component" value="Unassembled WGS sequence"/>
</dbReference>
<evidence type="ECO:0000256" key="6">
    <source>
        <dbReference type="ARBA" id="ARBA00023125"/>
    </source>
</evidence>
<evidence type="ECO:0000256" key="9">
    <source>
        <dbReference type="ARBA" id="ARBA00023242"/>
    </source>
</evidence>
<evidence type="ECO:0000259" key="11">
    <source>
        <dbReference type="PROSITE" id="PS51057"/>
    </source>
</evidence>
<feature type="domain" description="Paired" evidence="11">
    <location>
        <begin position="13"/>
        <end position="139"/>
    </location>
</feature>
<evidence type="ECO:0000256" key="2">
    <source>
        <dbReference type="ARBA" id="ARBA00005733"/>
    </source>
</evidence>
<keyword evidence="10" id="KW-0812">Transmembrane</keyword>
<keyword evidence="7" id="KW-0371">Homeobox</keyword>
<dbReference type="SMART" id="SM00351">
    <property type="entry name" value="PAX"/>
    <property type="match status" value="1"/>
</dbReference>
<dbReference type="GO" id="GO:0000981">
    <property type="term" value="F:DNA-binding transcription factor activity, RNA polymerase II-specific"/>
    <property type="evidence" value="ECO:0007669"/>
    <property type="project" value="TreeGrafter"/>
</dbReference>
<name>A0A653DVM8_CALMS</name>
<keyword evidence="4" id="KW-0563">Paired box</keyword>
<dbReference type="PRINTS" id="PR00027">
    <property type="entry name" value="PAIREDBOX"/>
</dbReference>
<dbReference type="InterPro" id="IPR036388">
    <property type="entry name" value="WH-like_DNA-bd_sf"/>
</dbReference>
<dbReference type="FunFam" id="1.10.10.10:FF:000031">
    <property type="entry name" value="Paired box protein Pax-7"/>
    <property type="match status" value="1"/>
</dbReference>
<proteinExistence type="inferred from homology"/>
<dbReference type="PROSITE" id="PS51057">
    <property type="entry name" value="PAIRED_2"/>
    <property type="match status" value="1"/>
</dbReference>
<keyword evidence="5" id="KW-0805">Transcription regulation</keyword>
<evidence type="ECO:0000256" key="1">
    <source>
        <dbReference type="ARBA" id="ARBA00004123"/>
    </source>
</evidence>
<feature type="transmembrane region" description="Helical" evidence="10">
    <location>
        <begin position="127"/>
        <end position="145"/>
    </location>
</feature>
<keyword evidence="10" id="KW-0472">Membrane</keyword>
<feature type="non-terminal residue" evidence="12">
    <location>
        <position position="1"/>
    </location>
</feature>
<dbReference type="PANTHER" id="PTHR45636:SF3">
    <property type="entry name" value="PROTEIN GOOSEBERRY-RELATED"/>
    <property type="match status" value="1"/>
</dbReference>
<keyword evidence="8" id="KW-0804">Transcription</keyword>
<gene>
    <name evidence="12" type="ORF">CALMAC_LOCUS20215</name>
</gene>
<evidence type="ECO:0000256" key="10">
    <source>
        <dbReference type="SAM" id="Phobius"/>
    </source>
</evidence>
<organism evidence="12 13">
    <name type="scientific">Callosobruchus maculatus</name>
    <name type="common">Southern cowpea weevil</name>
    <name type="synonym">Pulse bruchid</name>
    <dbReference type="NCBI Taxonomy" id="64391"/>
    <lineage>
        <taxon>Eukaryota</taxon>
        <taxon>Metazoa</taxon>
        <taxon>Ecdysozoa</taxon>
        <taxon>Arthropoda</taxon>
        <taxon>Hexapoda</taxon>
        <taxon>Insecta</taxon>
        <taxon>Pterygota</taxon>
        <taxon>Neoptera</taxon>
        <taxon>Endopterygota</taxon>
        <taxon>Coleoptera</taxon>
        <taxon>Polyphaga</taxon>
        <taxon>Cucujiformia</taxon>
        <taxon>Chrysomeloidea</taxon>
        <taxon>Chrysomelidae</taxon>
        <taxon>Bruchinae</taxon>
        <taxon>Bruchini</taxon>
        <taxon>Callosobruchus</taxon>
    </lineage>
</organism>
<dbReference type="InterPro" id="IPR043182">
    <property type="entry name" value="PAIRED_DNA-bd_dom"/>
</dbReference>
<evidence type="ECO:0000313" key="12">
    <source>
        <dbReference type="EMBL" id="VEN63391.1"/>
    </source>
</evidence>
<dbReference type="OrthoDB" id="3225452at2759"/>
<comment type="subcellular location">
    <subcellularLocation>
        <location evidence="1">Nucleus</location>
    </subcellularLocation>
</comment>
<keyword evidence="3" id="KW-0217">Developmental protein</keyword>
<reference evidence="12 13" key="1">
    <citation type="submission" date="2019-01" db="EMBL/GenBank/DDBJ databases">
        <authorList>
            <person name="Sayadi A."/>
        </authorList>
    </citation>
    <scope>NUCLEOTIDE SEQUENCE [LARGE SCALE GENOMIC DNA]</scope>
</reference>
<evidence type="ECO:0000256" key="7">
    <source>
        <dbReference type="ARBA" id="ARBA00023155"/>
    </source>
</evidence>
<dbReference type="PANTHER" id="PTHR45636">
    <property type="entry name" value="PAIRED BOX PROTEIN PAX-6-RELATED-RELATED"/>
    <property type="match status" value="1"/>
</dbReference>
<evidence type="ECO:0000256" key="5">
    <source>
        <dbReference type="ARBA" id="ARBA00023015"/>
    </source>
</evidence>
<dbReference type="GO" id="GO:0000978">
    <property type="term" value="F:RNA polymerase II cis-regulatory region sequence-specific DNA binding"/>
    <property type="evidence" value="ECO:0007669"/>
    <property type="project" value="TreeGrafter"/>
</dbReference>
<dbReference type="SUPFAM" id="SSF46689">
    <property type="entry name" value="Homeodomain-like"/>
    <property type="match status" value="1"/>
</dbReference>
<dbReference type="InterPro" id="IPR001523">
    <property type="entry name" value="Paired_dom"/>
</dbReference>
<keyword evidence="9" id="KW-0539">Nucleus</keyword>
<keyword evidence="10" id="KW-1133">Transmembrane helix</keyword>
<protein>
    <recommendedName>
        <fullName evidence="11">Paired domain-containing protein</fullName>
    </recommendedName>
</protein>
<dbReference type="Pfam" id="PF00292">
    <property type="entry name" value="PAX"/>
    <property type="match status" value="1"/>
</dbReference>
<sequence>RIRYPNKILFLAGQGRVNQLGGVFINGRPLPNHIRLKIVEMAAAGIRPCVISRQLRVSHGCVSKILNRYQETGSIRPGVIGGSKPRVATVEIEDRIEQMRKEQPGIFSWEIREKLIKVRKTKLLKKHIISVIYLFIYLIVSELHLNYLVDFIYFDKFYFTLYVHFYIFYY</sequence>
<dbReference type="GO" id="GO:0005634">
    <property type="term" value="C:nucleus"/>
    <property type="evidence" value="ECO:0007669"/>
    <property type="project" value="UniProtKB-SubCell"/>
</dbReference>
<evidence type="ECO:0000256" key="3">
    <source>
        <dbReference type="ARBA" id="ARBA00022473"/>
    </source>
</evidence>
<dbReference type="AlphaFoldDB" id="A0A653DVM8"/>
<dbReference type="InterPro" id="IPR009057">
    <property type="entry name" value="Homeodomain-like_sf"/>
</dbReference>
<evidence type="ECO:0000313" key="13">
    <source>
        <dbReference type="Proteomes" id="UP000410492"/>
    </source>
</evidence>
<dbReference type="Gene3D" id="1.10.10.10">
    <property type="entry name" value="Winged helix-like DNA-binding domain superfamily/Winged helix DNA-binding domain"/>
    <property type="match status" value="2"/>
</dbReference>
<evidence type="ECO:0000256" key="4">
    <source>
        <dbReference type="ARBA" id="ARBA00022724"/>
    </source>
</evidence>
<accession>A0A653DVM8</accession>
<evidence type="ECO:0000256" key="8">
    <source>
        <dbReference type="ARBA" id="ARBA00023163"/>
    </source>
</evidence>
<keyword evidence="6" id="KW-0238">DNA-binding</keyword>